<sequence>MDATSGPATLGNFIATRLVEVGCTDFFCVPGDYNMSLLDQLNAEPGLNMIHCCNELNAGYAADGYARAKGVGCVVVTFTVGGLSVINAVAGAMSEHLPLICITGCPNSNDFGGDKILHHTIGEVDFSQELRCFKEVTCAQVTIRHAKTANEQVDFAISEALLRKKPVLIQVCSNMATEKSPLFSAQPVPYSLSPHVTNSSSLEAAVEAAADFLNKASKAVIVVGPQAKPYRAIEATVKLAKASQYATAVLPNAKGLFPETDPLFVGTYWGQVSSPYTAEVIDSAAANLMVGPLFNDYNTVAFSALISEEKMVKVDPFRVTVAGKKEFGCVNMGDFLDALREKLQPNPTVIDNYRRMFIPEAEPLTKGPEEPIKAAVLYHNVQEFLSSEHVVMADTGDCIFWTQRLRLPYGAGYESQMQYGSIGWSVGASLGFSVGARSKEKRLITFVGDGCFQIGAQDVSTMIRVGVNPVIFLLNNSSYAIEEMIHPGPYNKLSDWDYTALVTAMKAGSDNLFTAKASTQTEEELKATLAAVEGEHKEKLCFIEVKLHPQDCSPQLLEWGARIAMYNSRPPQIH</sequence>
<dbReference type="PANTHER" id="PTHR43452:SF1">
    <property type="entry name" value="PYRUVATE DECARBOXYLASE C186.09-RELATED"/>
    <property type="match status" value="1"/>
</dbReference>
<dbReference type="CDD" id="cd02005">
    <property type="entry name" value="TPP_PDC_IPDC"/>
    <property type="match status" value="1"/>
</dbReference>
<comment type="caution">
    <text evidence="17">The sequence shown here is derived from an EMBL/GenBank/DDBJ whole genome shotgun (WGS) entry which is preliminary data.</text>
</comment>
<protein>
    <recommendedName>
        <fullName evidence="6">pyruvate decarboxylase</fullName>
        <ecNumber evidence="6">4.1.1.1</ecNumber>
    </recommendedName>
</protein>
<evidence type="ECO:0000256" key="7">
    <source>
        <dbReference type="ARBA" id="ARBA00022723"/>
    </source>
</evidence>
<reference evidence="17 18" key="1">
    <citation type="journal article" date="2012" name="Genome Biol.">
        <title>The genome of the polar eukaryotic microalga coccomyxa subellipsoidea reveals traits of cold adaptation.</title>
        <authorList>
            <person name="Blanc G."/>
            <person name="Agarkova I."/>
            <person name="Grimwood J."/>
            <person name="Kuo A."/>
            <person name="Brueggeman A."/>
            <person name="Dunigan D."/>
            <person name="Gurnon J."/>
            <person name="Ladunga I."/>
            <person name="Lindquist E."/>
            <person name="Lucas S."/>
            <person name="Pangilinan J."/>
            <person name="Proschold T."/>
            <person name="Salamov A."/>
            <person name="Schmutz J."/>
            <person name="Weeks D."/>
            <person name="Yamada T."/>
            <person name="Claverie J.M."/>
            <person name="Grigoriev I."/>
            <person name="Van Etten J."/>
            <person name="Lomsadze A."/>
            <person name="Borodovsky M."/>
        </authorList>
    </citation>
    <scope>NUCLEOTIDE SEQUENCE [LARGE SCALE GENOMIC DNA]</scope>
    <source>
        <strain evidence="17 18">C-169</strain>
    </source>
</reference>
<comment type="cofactor">
    <cofactor evidence="3">
        <name>thiamine diphosphate</name>
        <dbReference type="ChEBI" id="CHEBI:58937"/>
    </cofactor>
</comment>
<evidence type="ECO:0000256" key="11">
    <source>
        <dbReference type="ARBA" id="ARBA00023239"/>
    </source>
</evidence>
<keyword evidence="18" id="KW-1185">Reference proteome</keyword>
<evidence type="ECO:0000256" key="1">
    <source>
        <dbReference type="ARBA" id="ARBA00001041"/>
    </source>
</evidence>
<evidence type="ECO:0000256" key="10">
    <source>
        <dbReference type="ARBA" id="ARBA00023052"/>
    </source>
</evidence>
<dbReference type="GO" id="GO:0030976">
    <property type="term" value="F:thiamine pyrophosphate binding"/>
    <property type="evidence" value="ECO:0007669"/>
    <property type="project" value="InterPro"/>
</dbReference>
<dbReference type="InterPro" id="IPR012001">
    <property type="entry name" value="Thiamin_PyroP_enz_TPP-bd_dom"/>
</dbReference>
<dbReference type="KEGG" id="csl:COCSUDRAFT_38356"/>
<keyword evidence="9 12" id="KW-0460">Magnesium</keyword>
<proteinExistence type="inferred from homology"/>
<dbReference type="SUPFAM" id="SSF52467">
    <property type="entry name" value="DHS-like NAD/FAD-binding domain"/>
    <property type="match status" value="1"/>
</dbReference>
<dbReference type="RefSeq" id="XP_005643654.1">
    <property type="nucleotide sequence ID" value="XM_005643597.1"/>
</dbReference>
<dbReference type="FunFam" id="3.40.50.970:FF:000024">
    <property type="entry name" value="Pyruvate decarboxylase isozyme"/>
    <property type="match status" value="1"/>
</dbReference>
<dbReference type="AlphaFoldDB" id="I0YL41"/>
<comment type="similarity">
    <text evidence="4 13">Belongs to the TPP enzyme family.</text>
</comment>
<evidence type="ECO:0000259" key="14">
    <source>
        <dbReference type="Pfam" id="PF00205"/>
    </source>
</evidence>
<comment type="subunit">
    <text evidence="5">Homotetramer.</text>
</comment>
<comment type="cofactor">
    <cofactor evidence="12">
        <name>Mg(2+)</name>
        <dbReference type="ChEBI" id="CHEBI:18420"/>
    </cofactor>
    <text evidence="12">Binds 1 Mg(2+) per subunit.</text>
</comment>
<dbReference type="GO" id="GO:0004737">
    <property type="term" value="F:pyruvate decarboxylase activity"/>
    <property type="evidence" value="ECO:0007669"/>
    <property type="project" value="UniProtKB-EC"/>
</dbReference>
<dbReference type="InterPro" id="IPR011766">
    <property type="entry name" value="TPP_enzyme_TPP-bd"/>
</dbReference>
<evidence type="ECO:0000259" key="16">
    <source>
        <dbReference type="Pfam" id="PF02776"/>
    </source>
</evidence>
<evidence type="ECO:0000313" key="18">
    <source>
        <dbReference type="Proteomes" id="UP000007264"/>
    </source>
</evidence>
<evidence type="ECO:0000256" key="3">
    <source>
        <dbReference type="ARBA" id="ARBA00001964"/>
    </source>
</evidence>
<keyword evidence="7 12" id="KW-0479">Metal-binding</keyword>
<dbReference type="PIRSF" id="PIRSF036565">
    <property type="entry name" value="Pyruvt_ip_decrb"/>
    <property type="match status" value="1"/>
</dbReference>
<keyword evidence="17" id="KW-0670">Pyruvate</keyword>
<evidence type="ECO:0000256" key="13">
    <source>
        <dbReference type="RuleBase" id="RU362132"/>
    </source>
</evidence>
<dbReference type="FunFam" id="3.40.50.1220:FF:000009">
    <property type="entry name" value="Pyruvate decarboxylase 1"/>
    <property type="match status" value="1"/>
</dbReference>
<dbReference type="Pfam" id="PF02776">
    <property type="entry name" value="TPP_enzyme_N"/>
    <property type="match status" value="1"/>
</dbReference>
<dbReference type="Gene3D" id="3.40.50.970">
    <property type="match status" value="2"/>
</dbReference>
<comment type="cofactor">
    <cofactor evidence="2">
        <name>a metal cation</name>
        <dbReference type="ChEBI" id="CHEBI:25213"/>
    </cofactor>
</comment>
<dbReference type="CDD" id="cd07038">
    <property type="entry name" value="TPP_PYR_PDC_IPDC_like"/>
    <property type="match status" value="1"/>
</dbReference>
<dbReference type="InterPro" id="IPR029061">
    <property type="entry name" value="THDP-binding"/>
</dbReference>
<dbReference type="EC" id="4.1.1.1" evidence="6"/>
<accession>I0YL41</accession>
<keyword evidence="11" id="KW-0456">Lyase</keyword>
<evidence type="ECO:0000313" key="17">
    <source>
        <dbReference type="EMBL" id="EIE19110.1"/>
    </source>
</evidence>
<dbReference type="eggNOG" id="KOG1184">
    <property type="taxonomic scope" value="Eukaryota"/>
</dbReference>
<dbReference type="Gene3D" id="3.40.50.1220">
    <property type="entry name" value="TPP-binding domain"/>
    <property type="match status" value="1"/>
</dbReference>
<dbReference type="InterPro" id="IPR012000">
    <property type="entry name" value="Thiamin_PyroP_enz_cen_dom"/>
</dbReference>
<evidence type="ECO:0000256" key="8">
    <source>
        <dbReference type="ARBA" id="ARBA00022793"/>
    </source>
</evidence>
<evidence type="ECO:0000259" key="15">
    <source>
        <dbReference type="Pfam" id="PF02775"/>
    </source>
</evidence>
<keyword evidence="8" id="KW-0210">Decarboxylase</keyword>
<dbReference type="InterPro" id="IPR047213">
    <property type="entry name" value="TPP_PYR_PDC_IPDC-like"/>
</dbReference>
<gene>
    <name evidence="17" type="ORF">COCSUDRAFT_38356</name>
</gene>
<keyword evidence="10 13" id="KW-0786">Thiamine pyrophosphate</keyword>
<dbReference type="Pfam" id="PF02775">
    <property type="entry name" value="TPP_enzyme_C"/>
    <property type="match status" value="1"/>
</dbReference>
<evidence type="ECO:0000256" key="4">
    <source>
        <dbReference type="ARBA" id="ARBA00007812"/>
    </source>
</evidence>
<dbReference type="InterPro" id="IPR047214">
    <property type="entry name" value="TPP_PDC_IPDC"/>
</dbReference>
<evidence type="ECO:0000256" key="5">
    <source>
        <dbReference type="ARBA" id="ARBA00011881"/>
    </source>
</evidence>
<dbReference type="Pfam" id="PF00205">
    <property type="entry name" value="TPP_enzyme_M"/>
    <property type="match status" value="1"/>
</dbReference>
<comment type="catalytic activity">
    <reaction evidence="1">
        <text>a 2-oxocarboxylate + H(+) = an aldehyde + CO2</text>
        <dbReference type="Rhea" id="RHEA:11628"/>
        <dbReference type="ChEBI" id="CHEBI:15378"/>
        <dbReference type="ChEBI" id="CHEBI:16526"/>
        <dbReference type="ChEBI" id="CHEBI:17478"/>
        <dbReference type="ChEBI" id="CHEBI:35179"/>
        <dbReference type="EC" id="4.1.1.1"/>
    </reaction>
</comment>
<feature type="binding site" evidence="12">
    <location>
        <position position="476"/>
    </location>
    <ligand>
        <name>Mg(2+)</name>
        <dbReference type="ChEBI" id="CHEBI:18420"/>
    </ligand>
</feature>
<dbReference type="GO" id="GO:0005829">
    <property type="term" value="C:cytosol"/>
    <property type="evidence" value="ECO:0007669"/>
    <property type="project" value="TreeGrafter"/>
</dbReference>
<evidence type="ECO:0000256" key="2">
    <source>
        <dbReference type="ARBA" id="ARBA00001920"/>
    </source>
</evidence>
<dbReference type="SUPFAM" id="SSF52518">
    <property type="entry name" value="Thiamin diphosphate-binding fold (THDP-binding)"/>
    <property type="match status" value="2"/>
</dbReference>
<organism evidence="17 18">
    <name type="scientific">Coccomyxa subellipsoidea (strain C-169)</name>
    <name type="common">Green microalga</name>
    <dbReference type="NCBI Taxonomy" id="574566"/>
    <lineage>
        <taxon>Eukaryota</taxon>
        <taxon>Viridiplantae</taxon>
        <taxon>Chlorophyta</taxon>
        <taxon>core chlorophytes</taxon>
        <taxon>Trebouxiophyceae</taxon>
        <taxon>Trebouxiophyceae incertae sedis</taxon>
        <taxon>Coccomyxaceae</taxon>
        <taxon>Coccomyxa</taxon>
        <taxon>Coccomyxa subellipsoidea</taxon>
    </lineage>
</organism>
<dbReference type="GO" id="GO:0000949">
    <property type="term" value="P:aromatic amino acid family catabolic process to alcohol via Ehrlich pathway"/>
    <property type="evidence" value="ECO:0007669"/>
    <property type="project" value="TreeGrafter"/>
</dbReference>
<dbReference type="EMBL" id="AGSI01000020">
    <property type="protein sequence ID" value="EIE19110.1"/>
    <property type="molecule type" value="Genomic_DNA"/>
</dbReference>
<dbReference type="InterPro" id="IPR012110">
    <property type="entry name" value="PDC/IPDC-like"/>
</dbReference>
<dbReference type="PANTHER" id="PTHR43452">
    <property type="entry name" value="PYRUVATE DECARBOXYLASE"/>
    <property type="match status" value="1"/>
</dbReference>
<dbReference type="GO" id="GO:0000287">
    <property type="term" value="F:magnesium ion binding"/>
    <property type="evidence" value="ECO:0007669"/>
    <property type="project" value="InterPro"/>
</dbReference>
<dbReference type="STRING" id="574566.I0YL41"/>
<feature type="binding site" evidence="12">
    <location>
        <position position="449"/>
    </location>
    <ligand>
        <name>Mg(2+)</name>
        <dbReference type="ChEBI" id="CHEBI:18420"/>
    </ligand>
</feature>
<dbReference type="GeneID" id="17037040"/>
<feature type="domain" description="Thiamine pyrophosphate enzyme TPP-binding" evidence="15">
    <location>
        <begin position="394"/>
        <end position="545"/>
    </location>
</feature>
<feature type="domain" description="Thiamine pyrophosphate enzyme N-terminal TPP-binding" evidence="16">
    <location>
        <begin position="9"/>
        <end position="125"/>
    </location>
</feature>
<evidence type="ECO:0000256" key="6">
    <source>
        <dbReference type="ARBA" id="ARBA00013202"/>
    </source>
</evidence>
<evidence type="ECO:0000256" key="12">
    <source>
        <dbReference type="PIRSR" id="PIRSR036565-2"/>
    </source>
</evidence>
<dbReference type="OrthoDB" id="3970464at2759"/>
<feature type="domain" description="Thiamine pyrophosphate enzyme central" evidence="14">
    <location>
        <begin position="206"/>
        <end position="325"/>
    </location>
</feature>
<dbReference type="InterPro" id="IPR029035">
    <property type="entry name" value="DHS-like_NAD/FAD-binding_dom"/>
</dbReference>
<name>I0YL41_COCSC</name>
<dbReference type="Proteomes" id="UP000007264">
    <property type="component" value="Unassembled WGS sequence"/>
</dbReference>
<evidence type="ECO:0000256" key="9">
    <source>
        <dbReference type="ARBA" id="ARBA00022842"/>
    </source>
</evidence>